<dbReference type="AlphaFoldDB" id="A0A8T0IRW5"/>
<dbReference type="Proteomes" id="UP000822688">
    <property type="component" value="Chromosome 2"/>
</dbReference>
<evidence type="ECO:0000313" key="2">
    <source>
        <dbReference type="Proteomes" id="UP000822688"/>
    </source>
</evidence>
<sequence length="110" mass="12444">MFYQHVLLFDACLEVFQTEITPGLSREAPILHCEMNAIQNNVQLCTRDEDGQQEGNYGNIVGEERIFFEVVIKRFWTTCSSLLVGIPQFKGLSSLPLVIDIQCEPVVPVL</sequence>
<dbReference type="EMBL" id="CM026422">
    <property type="protein sequence ID" value="KAG0585807.1"/>
    <property type="molecule type" value="Genomic_DNA"/>
</dbReference>
<comment type="caution">
    <text evidence="1">The sequence shown here is derived from an EMBL/GenBank/DDBJ whole genome shotgun (WGS) entry which is preliminary data.</text>
</comment>
<evidence type="ECO:0000313" key="1">
    <source>
        <dbReference type="EMBL" id="KAG0585807.1"/>
    </source>
</evidence>
<gene>
    <name evidence="1" type="ORF">KC19_2G040700</name>
</gene>
<name>A0A8T0IRW5_CERPU</name>
<protein>
    <submittedName>
        <fullName evidence="1">Uncharacterized protein</fullName>
    </submittedName>
</protein>
<proteinExistence type="predicted"/>
<accession>A0A8T0IRW5</accession>
<reference evidence="1" key="1">
    <citation type="submission" date="2020-06" db="EMBL/GenBank/DDBJ databases">
        <title>WGS assembly of Ceratodon purpureus strain R40.</title>
        <authorList>
            <person name="Carey S.B."/>
            <person name="Jenkins J."/>
            <person name="Shu S."/>
            <person name="Lovell J.T."/>
            <person name="Sreedasyam A."/>
            <person name="Maumus F."/>
            <person name="Tiley G.P."/>
            <person name="Fernandez-Pozo N."/>
            <person name="Barry K."/>
            <person name="Chen C."/>
            <person name="Wang M."/>
            <person name="Lipzen A."/>
            <person name="Daum C."/>
            <person name="Saski C.A."/>
            <person name="Payton A.C."/>
            <person name="Mcbreen J.C."/>
            <person name="Conrad R.E."/>
            <person name="Kollar L.M."/>
            <person name="Olsson S."/>
            <person name="Huttunen S."/>
            <person name="Landis J.B."/>
            <person name="Wickett N.J."/>
            <person name="Johnson M.G."/>
            <person name="Rensing S.A."/>
            <person name="Grimwood J."/>
            <person name="Schmutz J."/>
            <person name="Mcdaniel S.F."/>
        </authorList>
    </citation>
    <scope>NUCLEOTIDE SEQUENCE</scope>
    <source>
        <strain evidence="1">R40</strain>
    </source>
</reference>
<organism evidence="1 2">
    <name type="scientific">Ceratodon purpureus</name>
    <name type="common">Fire moss</name>
    <name type="synonym">Dicranum purpureum</name>
    <dbReference type="NCBI Taxonomy" id="3225"/>
    <lineage>
        <taxon>Eukaryota</taxon>
        <taxon>Viridiplantae</taxon>
        <taxon>Streptophyta</taxon>
        <taxon>Embryophyta</taxon>
        <taxon>Bryophyta</taxon>
        <taxon>Bryophytina</taxon>
        <taxon>Bryopsida</taxon>
        <taxon>Dicranidae</taxon>
        <taxon>Pseudoditrichales</taxon>
        <taxon>Ditrichaceae</taxon>
        <taxon>Ceratodon</taxon>
    </lineage>
</organism>
<keyword evidence="2" id="KW-1185">Reference proteome</keyword>